<accession>A0A151P8Q5</accession>
<evidence type="ECO:0000313" key="2">
    <source>
        <dbReference type="Proteomes" id="UP000050525"/>
    </source>
</evidence>
<gene>
    <name evidence="1" type="ORF">Y1Q_0015085</name>
</gene>
<organism evidence="1 2">
    <name type="scientific">Alligator mississippiensis</name>
    <name type="common">American alligator</name>
    <dbReference type="NCBI Taxonomy" id="8496"/>
    <lineage>
        <taxon>Eukaryota</taxon>
        <taxon>Metazoa</taxon>
        <taxon>Chordata</taxon>
        <taxon>Craniata</taxon>
        <taxon>Vertebrata</taxon>
        <taxon>Euteleostomi</taxon>
        <taxon>Archelosauria</taxon>
        <taxon>Archosauria</taxon>
        <taxon>Crocodylia</taxon>
        <taxon>Alligatoridae</taxon>
        <taxon>Alligatorinae</taxon>
        <taxon>Alligator</taxon>
    </lineage>
</organism>
<dbReference type="Proteomes" id="UP000050525">
    <property type="component" value="Unassembled WGS sequence"/>
</dbReference>
<comment type="caution">
    <text evidence="1">The sequence shown here is derived from an EMBL/GenBank/DDBJ whole genome shotgun (WGS) entry which is preliminary data.</text>
</comment>
<evidence type="ECO:0000313" key="1">
    <source>
        <dbReference type="EMBL" id="KYO45414.1"/>
    </source>
</evidence>
<proteinExistence type="predicted"/>
<sequence length="114" mass="12873">MQALGLYESTSRKTVLALSIEQTDIEAGSGSSKAKQERIALVCFPSWKLSGTVTWWKETSSGHCFCFQVNYILGFDIPFGVLCIQSESRLQCYLEPLENQSQGQNYPLHEMEEQ</sequence>
<keyword evidence="2" id="KW-1185">Reference proteome</keyword>
<reference evidence="1 2" key="1">
    <citation type="journal article" date="2012" name="Genome Biol.">
        <title>Sequencing three crocodilian genomes to illuminate the evolution of archosaurs and amniotes.</title>
        <authorList>
            <person name="St John J.A."/>
            <person name="Braun E.L."/>
            <person name="Isberg S.R."/>
            <person name="Miles L.G."/>
            <person name="Chong A.Y."/>
            <person name="Gongora J."/>
            <person name="Dalzell P."/>
            <person name="Moran C."/>
            <person name="Bed'hom B."/>
            <person name="Abzhanov A."/>
            <person name="Burgess S.C."/>
            <person name="Cooksey A.M."/>
            <person name="Castoe T.A."/>
            <person name="Crawford N.G."/>
            <person name="Densmore L.D."/>
            <person name="Drew J.C."/>
            <person name="Edwards S.V."/>
            <person name="Faircloth B.C."/>
            <person name="Fujita M.K."/>
            <person name="Greenwold M.J."/>
            <person name="Hoffmann F.G."/>
            <person name="Howard J.M."/>
            <person name="Iguchi T."/>
            <person name="Janes D.E."/>
            <person name="Khan S.Y."/>
            <person name="Kohno S."/>
            <person name="de Koning A.J."/>
            <person name="Lance S.L."/>
            <person name="McCarthy F.M."/>
            <person name="McCormack J.E."/>
            <person name="Merchant M.E."/>
            <person name="Peterson D.G."/>
            <person name="Pollock D.D."/>
            <person name="Pourmand N."/>
            <person name="Raney B.J."/>
            <person name="Roessler K.A."/>
            <person name="Sanford J.R."/>
            <person name="Sawyer R.H."/>
            <person name="Schmidt C.J."/>
            <person name="Triplett E.W."/>
            <person name="Tuberville T.D."/>
            <person name="Venegas-Anaya M."/>
            <person name="Howard J.T."/>
            <person name="Jarvis E.D."/>
            <person name="Guillette L.J.Jr."/>
            <person name="Glenn T.C."/>
            <person name="Green R.E."/>
            <person name="Ray D.A."/>
        </authorList>
    </citation>
    <scope>NUCLEOTIDE SEQUENCE [LARGE SCALE GENOMIC DNA]</scope>
    <source>
        <strain evidence="1">KSC_2009_1</strain>
    </source>
</reference>
<dbReference type="AlphaFoldDB" id="A0A151P8Q5"/>
<dbReference type="EMBL" id="AKHW03000563">
    <property type="protein sequence ID" value="KYO45414.1"/>
    <property type="molecule type" value="Genomic_DNA"/>
</dbReference>
<name>A0A151P8Q5_ALLMI</name>
<protein>
    <submittedName>
        <fullName evidence="1">Uncharacterized protein</fullName>
    </submittedName>
</protein>